<organism evidence="10 11">
    <name type="scientific">Sphaerobolus stellatus (strain SS14)</name>
    <dbReference type="NCBI Taxonomy" id="990650"/>
    <lineage>
        <taxon>Eukaryota</taxon>
        <taxon>Fungi</taxon>
        <taxon>Dikarya</taxon>
        <taxon>Basidiomycota</taxon>
        <taxon>Agaricomycotina</taxon>
        <taxon>Agaricomycetes</taxon>
        <taxon>Phallomycetidae</taxon>
        <taxon>Geastrales</taxon>
        <taxon>Sphaerobolaceae</taxon>
        <taxon>Sphaerobolus</taxon>
    </lineage>
</organism>
<keyword evidence="6" id="KW-0238">DNA-binding</keyword>
<dbReference type="Gene3D" id="1.10.150.20">
    <property type="entry name" value="5' to 3' exonuclease, C-terminal subdomain"/>
    <property type="match status" value="1"/>
</dbReference>
<keyword evidence="8" id="KW-0227">DNA damage</keyword>
<evidence type="ECO:0000256" key="8">
    <source>
        <dbReference type="RuleBase" id="RU366014"/>
    </source>
</evidence>
<evidence type="ECO:0000256" key="7">
    <source>
        <dbReference type="ARBA" id="ARBA00023239"/>
    </source>
</evidence>
<keyword evidence="5 8" id="KW-0548">Nucleotidyltransferase</keyword>
<comment type="function">
    <text evidence="8">DNA polymerase that functions in several pathways of DNA repair. Involved in base excision repair (BER) responsible for repair of lesions that give rise to abasic (AP) sites in DNA. Also contributes to DNA double-strand break repair by non-homologous end joining and homologous recombination. Has both template-dependent and template-independent (terminal transferase) DNA polymerase activities. Has also a 5'-deoxyribose-5-phosphate lyase (dRP lyase) activity.</text>
</comment>
<reference evidence="10 11" key="1">
    <citation type="submission" date="2014-06" db="EMBL/GenBank/DDBJ databases">
        <title>Evolutionary Origins and Diversification of the Mycorrhizal Mutualists.</title>
        <authorList>
            <consortium name="DOE Joint Genome Institute"/>
            <consortium name="Mycorrhizal Genomics Consortium"/>
            <person name="Kohler A."/>
            <person name="Kuo A."/>
            <person name="Nagy L.G."/>
            <person name="Floudas D."/>
            <person name="Copeland A."/>
            <person name="Barry K.W."/>
            <person name="Cichocki N."/>
            <person name="Veneault-Fourrey C."/>
            <person name="LaButti K."/>
            <person name="Lindquist E.A."/>
            <person name="Lipzen A."/>
            <person name="Lundell T."/>
            <person name="Morin E."/>
            <person name="Murat C."/>
            <person name="Riley R."/>
            <person name="Ohm R."/>
            <person name="Sun H."/>
            <person name="Tunlid A."/>
            <person name="Henrissat B."/>
            <person name="Grigoriev I.V."/>
            <person name="Hibbett D.S."/>
            <person name="Martin F."/>
        </authorList>
    </citation>
    <scope>NUCLEOTIDE SEQUENCE [LARGE SCALE GENOMIC DNA]</scope>
    <source>
        <strain evidence="10 11">SS14</strain>
    </source>
</reference>
<dbReference type="InterPro" id="IPR002008">
    <property type="entry name" value="DNA_pol_X_beta-like"/>
</dbReference>
<dbReference type="GO" id="GO:0046872">
    <property type="term" value="F:metal ion binding"/>
    <property type="evidence" value="ECO:0007669"/>
    <property type="project" value="UniProtKB-UniRule"/>
</dbReference>
<dbReference type="GO" id="GO:0016829">
    <property type="term" value="F:lyase activity"/>
    <property type="evidence" value="ECO:0007669"/>
    <property type="project" value="UniProtKB-KW"/>
</dbReference>
<accession>A0A0C9W3G4</accession>
<dbReference type="Gene3D" id="3.40.50.10190">
    <property type="entry name" value="BRCT domain"/>
    <property type="match status" value="1"/>
</dbReference>
<evidence type="ECO:0000259" key="9">
    <source>
        <dbReference type="PROSITE" id="PS50172"/>
    </source>
</evidence>
<dbReference type="InterPro" id="IPR002054">
    <property type="entry name" value="DNA-dir_DNA_pol_X"/>
</dbReference>
<keyword evidence="8" id="KW-0234">DNA repair</keyword>
<dbReference type="SUPFAM" id="SSF81301">
    <property type="entry name" value="Nucleotidyltransferase"/>
    <property type="match status" value="1"/>
</dbReference>
<evidence type="ECO:0000256" key="2">
    <source>
        <dbReference type="ARBA" id="ARBA00008323"/>
    </source>
</evidence>
<evidence type="ECO:0000256" key="1">
    <source>
        <dbReference type="ARBA" id="ARBA00001936"/>
    </source>
</evidence>
<dbReference type="Gene3D" id="3.30.460.10">
    <property type="entry name" value="Beta Polymerase, domain 2"/>
    <property type="match status" value="1"/>
</dbReference>
<comment type="subcellular location">
    <subcellularLocation>
        <location evidence="8">Nucleus</location>
    </subcellularLocation>
</comment>
<dbReference type="SMART" id="SM00483">
    <property type="entry name" value="POLXc"/>
    <property type="match status" value="1"/>
</dbReference>
<dbReference type="AlphaFoldDB" id="A0A0C9W3G4"/>
<dbReference type="Proteomes" id="UP000054279">
    <property type="component" value="Unassembled WGS sequence"/>
</dbReference>
<dbReference type="InterPro" id="IPR019843">
    <property type="entry name" value="DNA_pol-X_BS"/>
</dbReference>
<comment type="cofactor">
    <cofactor evidence="1">
        <name>Mn(2+)</name>
        <dbReference type="ChEBI" id="CHEBI:29035"/>
    </cofactor>
</comment>
<dbReference type="PRINTS" id="PR00869">
    <property type="entry name" value="DNAPOLX"/>
</dbReference>
<keyword evidence="7" id="KW-0456">Lyase</keyword>
<dbReference type="InterPro" id="IPR028207">
    <property type="entry name" value="DNA_pol_B_palm_palm"/>
</dbReference>
<dbReference type="InterPro" id="IPR022312">
    <property type="entry name" value="DNA_pol_X"/>
</dbReference>
<feature type="domain" description="BRCT" evidence="9">
    <location>
        <begin position="27"/>
        <end position="120"/>
    </location>
</feature>
<dbReference type="GO" id="GO:0005634">
    <property type="term" value="C:nucleus"/>
    <property type="evidence" value="ECO:0007669"/>
    <property type="project" value="UniProtKB-SubCell"/>
</dbReference>
<comment type="catalytic activity">
    <reaction evidence="8">
        <text>DNA(n) + a 2'-deoxyribonucleoside 5'-triphosphate = DNA(n+1) + diphosphate</text>
        <dbReference type="Rhea" id="RHEA:22508"/>
        <dbReference type="Rhea" id="RHEA-COMP:17339"/>
        <dbReference type="Rhea" id="RHEA-COMP:17340"/>
        <dbReference type="ChEBI" id="CHEBI:33019"/>
        <dbReference type="ChEBI" id="CHEBI:61560"/>
        <dbReference type="ChEBI" id="CHEBI:173112"/>
        <dbReference type="EC" id="2.7.7.7"/>
    </reaction>
</comment>
<keyword evidence="4 8" id="KW-0808">Transferase</keyword>
<keyword evidence="8" id="KW-0239">DNA-directed DNA polymerase</keyword>
<dbReference type="PROSITE" id="PS00522">
    <property type="entry name" value="DNA_POLYMERASE_X"/>
    <property type="match status" value="1"/>
</dbReference>
<evidence type="ECO:0000313" key="10">
    <source>
        <dbReference type="EMBL" id="KIJ45736.1"/>
    </source>
</evidence>
<dbReference type="Pfam" id="PF14792">
    <property type="entry name" value="DNA_pol_B_palm"/>
    <property type="match status" value="1"/>
</dbReference>
<dbReference type="SUPFAM" id="SSF52113">
    <property type="entry name" value="BRCT domain"/>
    <property type="match status" value="1"/>
</dbReference>
<dbReference type="InterPro" id="IPR036420">
    <property type="entry name" value="BRCT_dom_sf"/>
</dbReference>
<dbReference type="PRINTS" id="PR00870">
    <property type="entry name" value="DNAPOLXBETA"/>
</dbReference>
<dbReference type="PANTHER" id="PTHR11276">
    <property type="entry name" value="DNA POLYMERASE TYPE-X FAMILY MEMBER"/>
    <property type="match status" value="1"/>
</dbReference>
<dbReference type="PANTHER" id="PTHR11276:SF42">
    <property type="entry name" value="DNA POLYMERASE BETA"/>
    <property type="match status" value="1"/>
</dbReference>
<dbReference type="Pfam" id="PF10391">
    <property type="entry name" value="DNA_pol_lambd_f"/>
    <property type="match status" value="1"/>
</dbReference>
<gene>
    <name evidence="10" type="ORF">M422DRAFT_29810</name>
</gene>
<dbReference type="GO" id="GO:0006284">
    <property type="term" value="P:base-excision repair"/>
    <property type="evidence" value="ECO:0007669"/>
    <property type="project" value="TreeGrafter"/>
</dbReference>
<keyword evidence="11" id="KW-1185">Reference proteome</keyword>
<protein>
    <recommendedName>
        <fullName evidence="8">DNA polymerase</fullName>
        <ecNumber evidence="8">2.7.7.7</ecNumber>
    </recommendedName>
</protein>
<dbReference type="EC" id="2.7.7.7" evidence="8"/>
<dbReference type="PROSITE" id="PS50172">
    <property type="entry name" value="BRCT"/>
    <property type="match status" value="1"/>
</dbReference>
<dbReference type="Pfam" id="PF14791">
    <property type="entry name" value="DNA_pol_B_thumb"/>
    <property type="match status" value="1"/>
</dbReference>
<evidence type="ECO:0000313" key="11">
    <source>
        <dbReference type="Proteomes" id="UP000054279"/>
    </source>
</evidence>
<evidence type="ECO:0000256" key="6">
    <source>
        <dbReference type="ARBA" id="ARBA00023125"/>
    </source>
</evidence>
<dbReference type="InterPro" id="IPR029398">
    <property type="entry name" value="PolB_thumb"/>
</dbReference>
<proteinExistence type="inferred from homology"/>
<dbReference type="GO" id="GO:0003677">
    <property type="term" value="F:DNA binding"/>
    <property type="evidence" value="ECO:0007669"/>
    <property type="project" value="UniProtKB-UniRule"/>
</dbReference>
<evidence type="ECO:0000256" key="3">
    <source>
        <dbReference type="ARBA" id="ARBA00022490"/>
    </source>
</evidence>
<dbReference type="GO" id="GO:0003887">
    <property type="term" value="F:DNA-directed DNA polymerase activity"/>
    <property type="evidence" value="ECO:0007669"/>
    <property type="project" value="UniProtKB-UniRule"/>
</dbReference>
<dbReference type="OrthoDB" id="205514at2759"/>
<dbReference type="FunFam" id="3.30.210.10:FF:000005">
    <property type="entry name" value="DNA polymerase IV"/>
    <property type="match status" value="1"/>
</dbReference>
<comment type="similarity">
    <text evidence="2 8">Belongs to the DNA polymerase type-X family.</text>
</comment>
<evidence type="ECO:0000256" key="4">
    <source>
        <dbReference type="ARBA" id="ARBA00022679"/>
    </source>
</evidence>
<keyword evidence="8" id="KW-0539">Nucleus</keyword>
<name>A0A0C9W3G4_SPHS4</name>
<dbReference type="SUPFAM" id="SSF81585">
    <property type="entry name" value="PsbU/PolX domain-like"/>
    <property type="match status" value="1"/>
</dbReference>
<dbReference type="InterPro" id="IPR001357">
    <property type="entry name" value="BRCT_dom"/>
</dbReference>
<dbReference type="Gene3D" id="3.30.210.10">
    <property type="entry name" value="DNA polymerase, thumb domain"/>
    <property type="match status" value="1"/>
</dbReference>
<dbReference type="EMBL" id="KN837111">
    <property type="protein sequence ID" value="KIJ45736.1"/>
    <property type="molecule type" value="Genomic_DNA"/>
</dbReference>
<dbReference type="InterPro" id="IPR018944">
    <property type="entry name" value="DNA_pol_lambd_fingers_domain"/>
</dbReference>
<dbReference type="InterPro" id="IPR043519">
    <property type="entry name" value="NT_sf"/>
</dbReference>
<evidence type="ECO:0000256" key="5">
    <source>
        <dbReference type="ARBA" id="ARBA00022695"/>
    </source>
</evidence>
<dbReference type="HOGENOM" id="CLU_008698_5_0_1"/>
<sequence length="467" mass="52926">MSSKRSPPSSDSSCDSDYEDKRRRIDIDSKLFSGLSIHIIQAKIEATELDLLFSLAESNGAELVTNNEQAEVIVTAISMRRRLERHIKWEIAKEKAVVTPAWITQSVANKRRLACGDYAAVCSLEECTKENCPDHSPKWQSARESSSPVPTTPRNLSYLARFAVQRASPLICPNQGLLEQLAVIHRISNTPRYQTLKEFTRIHGIGPHTARKLYATGCRTVDDLDRYYGAELGRTEEDEPVPEDEISGIRVALELRDKLCVPMPRGEVEEIDRVIAQELEEVEPGCLRTIVGGYRRGKEMSNDVDIVYTHPKKGRERNLSRRLVDRLRSLGLATHVLHITSFRSANPNHAPAGAARPDRPHWDTLDKALIIFRLPATENSPKGLHRRVDLIFAPFETYWTAVVGWTGSTLFERDLRLWAKQKMGMKFDSSGITRRRDTKQFFPRTEAAVFELLGLEYIDPTLRNADI</sequence>
<keyword evidence="3" id="KW-0963">Cytoplasm</keyword>
<dbReference type="GO" id="GO:0006303">
    <property type="term" value="P:double-strand break repair via nonhomologous end joining"/>
    <property type="evidence" value="ECO:0007669"/>
    <property type="project" value="TreeGrafter"/>
</dbReference>
<dbReference type="InterPro" id="IPR037160">
    <property type="entry name" value="DNA_Pol_thumb_sf"/>
</dbReference>